<evidence type="ECO:0000256" key="5">
    <source>
        <dbReference type="ARBA" id="ARBA00023122"/>
    </source>
</evidence>
<dbReference type="FunFam" id="3.10.580.10:FF:000002">
    <property type="entry name" value="Magnesium/cobalt efflux protein CorC"/>
    <property type="match status" value="1"/>
</dbReference>
<keyword evidence="2" id="KW-0812">Transmembrane</keyword>
<dbReference type="PANTHER" id="PTHR22777:SF4">
    <property type="entry name" value="UPF0053 PROTEIN SLL1254"/>
    <property type="match status" value="1"/>
</dbReference>
<dbReference type="SMART" id="SM01091">
    <property type="entry name" value="CorC_HlyC"/>
    <property type="match status" value="1"/>
</dbReference>
<keyword evidence="4" id="KW-1133">Transmembrane helix</keyword>
<evidence type="ECO:0008006" key="10">
    <source>
        <dbReference type="Google" id="ProtNLM"/>
    </source>
</evidence>
<dbReference type="PANTHER" id="PTHR22777">
    <property type="entry name" value="HEMOLYSIN-RELATED"/>
    <property type="match status" value="1"/>
</dbReference>
<dbReference type="PROSITE" id="PS51846">
    <property type="entry name" value="CNNM"/>
    <property type="match status" value="1"/>
</dbReference>
<evidence type="ECO:0000313" key="9">
    <source>
        <dbReference type="EMBL" id="SVB19979.1"/>
    </source>
</evidence>
<evidence type="ECO:0000256" key="2">
    <source>
        <dbReference type="ARBA" id="ARBA00022692"/>
    </source>
</evidence>
<dbReference type="Pfam" id="PF00571">
    <property type="entry name" value="CBS"/>
    <property type="match status" value="2"/>
</dbReference>
<proteinExistence type="predicted"/>
<dbReference type="PROSITE" id="PS51371">
    <property type="entry name" value="CBS"/>
    <property type="match status" value="2"/>
</dbReference>
<dbReference type="Gene3D" id="3.10.580.10">
    <property type="entry name" value="CBS-domain"/>
    <property type="match status" value="1"/>
</dbReference>
<comment type="subcellular location">
    <subcellularLocation>
        <location evidence="1">Membrane</location>
        <topology evidence="1">Multi-pass membrane protein</topology>
    </subcellularLocation>
</comment>
<evidence type="ECO:0000256" key="1">
    <source>
        <dbReference type="ARBA" id="ARBA00004141"/>
    </source>
</evidence>
<evidence type="ECO:0000259" key="8">
    <source>
        <dbReference type="PROSITE" id="PS51846"/>
    </source>
</evidence>
<dbReference type="InterPro" id="IPR016169">
    <property type="entry name" value="FAD-bd_PCMH_sub2"/>
</dbReference>
<dbReference type="InterPro" id="IPR036318">
    <property type="entry name" value="FAD-bd_PCMH-like_sf"/>
</dbReference>
<keyword evidence="5" id="KW-0129">CBS domain</keyword>
<evidence type="ECO:0000256" key="3">
    <source>
        <dbReference type="ARBA" id="ARBA00022737"/>
    </source>
</evidence>
<dbReference type="Pfam" id="PF03471">
    <property type="entry name" value="CorC_HlyC"/>
    <property type="match status" value="1"/>
</dbReference>
<dbReference type="EMBL" id="UINC01032392">
    <property type="protein sequence ID" value="SVB19979.1"/>
    <property type="molecule type" value="Genomic_DNA"/>
</dbReference>
<keyword evidence="3" id="KW-0677">Repeat</keyword>
<dbReference type="Pfam" id="PF01595">
    <property type="entry name" value="CNNM"/>
    <property type="match status" value="1"/>
</dbReference>
<dbReference type="InterPro" id="IPR000644">
    <property type="entry name" value="CBS_dom"/>
</dbReference>
<name>A0A382C293_9ZZZZ</name>
<dbReference type="InterPro" id="IPR044751">
    <property type="entry name" value="Ion_transp-like_CBS"/>
</dbReference>
<dbReference type="GO" id="GO:0005886">
    <property type="term" value="C:plasma membrane"/>
    <property type="evidence" value="ECO:0007669"/>
    <property type="project" value="TreeGrafter"/>
</dbReference>
<accession>A0A382C293</accession>
<feature type="domain" description="CNNM transmembrane" evidence="8">
    <location>
        <begin position="1"/>
        <end position="179"/>
    </location>
</feature>
<dbReference type="InterPro" id="IPR046342">
    <property type="entry name" value="CBS_dom_sf"/>
</dbReference>
<gene>
    <name evidence="9" type="ORF">METZ01_LOCUS172833</name>
</gene>
<dbReference type="SMART" id="SM00116">
    <property type="entry name" value="CBS"/>
    <property type="match status" value="2"/>
</dbReference>
<organism evidence="9">
    <name type="scientific">marine metagenome</name>
    <dbReference type="NCBI Taxonomy" id="408172"/>
    <lineage>
        <taxon>unclassified sequences</taxon>
        <taxon>metagenomes</taxon>
        <taxon>ecological metagenomes</taxon>
    </lineage>
</organism>
<reference evidence="9" key="1">
    <citation type="submission" date="2018-05" db="EMBL/GenBank/DDBJ databases">
        <authorList>
            <person name="Lanie J.A."/>
            <person name="Ng W.-L."/>
            <person name="Kazmierczak K.M."/>
            <person name="Andrzejewski T.M."/>
            <person name="Davidsen T.M."/>
            <person name="Wayne K.J."/>
            <person name="Tettelin H."/>
            <person name="Glass J.I."/>
            <person name="Rusch D."/>
            <person name="Podicherti R."/>
            <person name="Tsui H.-C.T."/>
            <person name="Winkler M.E."/>
        </authorList>
    </citation>
    <scope>NUCLEOTIDE SEQUENCE</scope>
</reference>
<dbReference type="AlphaFoldDB" id="A0A382C293"/>
<sequence>MSTLLWILVVTLAASFLCSILEAVFLSITHSYIAVLKSDGESVGEWLEAAQKNVEEPIAAILTLNTIAHTMGATIGGAVAAEVFQSVPIGVFSAGLTLAVLVFSEIVPKTIGATYWKQLAKPTAHILRIMVVLMKPVLRPLNLLTRLITPSAERPTISRAELEVLANIGRREGTLDEDEWQVVSNVIRLDEVSIGEVMTPRTDMVAIPRDATIEGAQKAMLETGHLRLPVYQESLDTIVGILLARDVWKAERNGVMAIDSVMRPVPFSPESKAVEDLISEMREERTKMVIVVDEFGGTAGLVTLEDLIEEIIGEIQDEHEGDEPVEFRVLLEGGLEVWGGTTLREASERLEFTPTQEEEEGYDTVGGFVLGQLNRIPVVGDEVELESGSLRVTRMSGRRIDYLMFVPDPGGDKA</sequence>
<keyword evidence="6" id="KW-0472">Membrane</keyword>
<evidence type="ECO:0000256" key="4">
    <source>
        <dbReference type="ARBA" id="ARBA00022989"/>
    </source>
</evidence>
<dbReference type="GO" id="GO:0050660">
    <property type="term" value="F:flavin adenine dinucleotide binding"/>
    <property type="evidence" value="ECO:0007669"/>
    <property type="project" value="InterPro"/>
</dbReference>
<dbReference type="InterPro" id="IPR005170">
    <property type="entry name" value="Transptr-assoc_dom"/>
</dbReference>
<dbReference type="CDD" id="cd04590">
    <property type="entry name" value="CBS_pair_CorC_HlyC_assoc"/>
    <property type="match status" value="1"/>
</dbReference>
<feature type="domain" description="CBS" evidence="7">
    <location>
        <begin position="198"/>
        <end position="260"/>
    </location>
</feature>
<protein>
    <recommendedName>
        <fullName evidence="10">Hemolysin</fullName>
    </recommendedName>
</protein>
<dbReference type="SUPFAM" id="SSF54631">
    <property type="entry name" value="CBS-domain pair"/>
    <property type="match status" value="1"/>
</dbReference>
<dbReference type="InterPro" id="IPR002550">
    <property type="entry name" value="CNNM"/>
</dbReference>
<evidence type="ECO:0000259" key="7">
    <source>
        <dbReference type="PROSITE" id="PS51371"/>
    </source>
</evidence>
<dbReference type="SUPFAM" id="SSF56176">
    <property type="entry name" value="FAD-binding/transporter-associated domain-like"/>
    <property type="match status" value="1"/>
</dbReference>
<dbReference type="Gene3D" id="3.30.465.10">
    <property type="match status" value="1"/>
</dbReference>
<feature type="domain" description="CBS" evidence="7">
    <location>
        <begin position="261"/>
        <end position="318"/>
    </location>
</feature>
<evidence type="ECO:0000256" key="6">
    <source>
        <dbReference type="ARBA" id="ARBA00023136"/>
    </source>
</evidence>